<dbReference type="GO" id="GO:0008173">
    <property type="term" value="F:RNA methyltransferase activity"/>
    <property type="evidence" value="ECO:0007669"/>
    <property type="project" value="InterPro"/>
</dbReference>
<feature type="domain" description="SAM-dependent MTase RsmB/NOP-type" evidence="5">
    <location>
        <begin position="91"/>
        <end position="344"/>
    </location>
</feature>
<reference evidence="6 7" key="1">
    <citation type="submission" date="2019-10" db="EMBL/GenBank/DDBJ databases">
        <title>Genome Sequences from Six Type Strain Members of the Archaeal Family Sulfolobaceae: Acidianus ambivalens, Acidianus infernus, Metallosphaera prunae, Stygiolobus azoricus, Sulfolobus metallicus, and Sulfurisphaera ohwakuensis.</title>
        <authorList>
            <person name="Counts J.A."/>
            <person name="Kelly R.M."/>
        </authorList>
    </citation>
    <scope>NUCLEOTIDE SEQUENCE [LARGE SCALE GENOMIC DNA]</scope>
    <source>
        <strain evidence="6 7">FC6</strain>
    </source>
</reference>
<dbReference type="InterPro" id="IPR029063">
    <property type="entry name" value="SAM-dependent_MTases_sf"/>
</dbReference>
<dbReference type="AlphaFoldDB" id="A0A650CLS9"/>
<dbReference type="Pfam" id="PF01189">
    <property type="entry name" value="Methyltr_RsmB-F"/>
    <property type="match status" value="1"/>
</dbReference>
<dbReference type="GO" id="GO:0003723">
    <property type="term" value="F:RNA binding"/>
    <property type="evidence" value="ECO:0007669"/>
    <property type="project" value="UniProtKB-KW"/>
</dbReference>
<keyword evidence="7" id="KW-1185">Reference proteome</keyword>
<dbReference type="InterPro" id="IPR023267">
    <property type="entry name" value="RCMT"/>
</dbReference>
<evidence type="ECO:0000259" key="5">
    <source>
        <dbReference type="PROSITE" id="PS51686"/>
    </source>
</evidence>
<dbReference type="GO" id="GO:0001510">
    <property type="term" value="P:RNA methylation"/>
    <property type="evidence" value="ECO:0007669"/>
    <property type="project" value="InterPro"/>
</dbReference>
<dbReference type="Gene3D" id="3.40.50.150">
    <property type="entry name" value="Vaccinia Virus protein VP39"/>
    <property type="match status" value="1"/>
</dbReference>
<proteinExistence type="predicted"/>
<protein>
    <submittedName>
        <fullName evidence="6">RsmB/NOP family class I SAM-dependent RNA methyltransferase</fullName>
    </submittedName>
</protein>
<keyword evidence="4" id="KW-0694">RNA-binding</keyword>
<dbReference type="PROSITE" id="PS51686">
    <property type="entry name" value="SAM_MT_RSMB_NOP"/>
    <property type="match status" value="1"/>
</dbReference>
<keyword evidence="3" id="KW-0949">S-adenosyl-L-methionine</keyword>
<evidence type="ECO:0000256" key="4">
    <source>
        <dbReference type="ARBA" id="ARBA00022884"/>
    </source>
</evidence>
<dbReference type="SUPFAM" id="SSF53335">
    <property type="entry name" value="S-adenosyl-L-methionine-dependent methyltransferases"/>
    <property type="match status" value="1"/>
</dbReference>
<accession>A0A650CLS9</accession>
<dbReference type="EMBL" id="CP045483">
    <property type="protein sequence ID" value="QGR18645.1"/>
    <property type="molecule type" value="Genomic_DNA"/>
</dbReference>
<dbReference type="InterPro" id="IPR001678">
    <property type="entry name" value="MeTrfase_RsmB-F_NOP2_dom"/>
</dbReference>
<dbReference type="Proteomes" id="UP000423396">
    <property type="component" value="Chromosome"/>
</dbReference>
<evidence type="ECO:0000313" key="7">
    <source>
        <dbReference type="Proteomes" id="UP000423396"/>
    </source>
</evidence>
<dbReference type="OrthoDB" id="14725at2157"/>
<name>A0A650CLS9_9CREN</name>
<dbReference type="PANTHER" id="PTHR22807:SF70">
    <property type="entry name" value="TRNA_RRNA CYTOSINE-C5-METHYLASE, NOL1_NOP2_SUN FAMILY, FUSED TO N-TERMINAL NUSB REGULATOR DOMAIN"/>
    <property type="match status" value="1"/>
</dbReference>
<evidence type="ECO:0000256" key="2">
    <source>
        <dbReference type="ARBA" id="ARBA00022679"/>
    </source>
</evidence>
<keyword evidence="1 6" id="KW-0489">Methyltransferase</keyword>
<dbReference type="PRINTS" id="PR02008">
    <property type="entry name" value="RCMTFAMILY"/>
</dbReference>
<keyword evidence="2 6" id="KW-0808">Transferase</keyword>
<evidence type="ECO:0000256" key="3">
    <source>
        <dbReference type="ARBA" id="ARBA00022691"/>
    </source>
</evidence>
<dbReference type="RefSeq" id="WP_156004829.1">
    <property type="nucleotide sequence ID" value="NZ_CP045483.1"/>
</dbReference>
<organism evidence="6 7">
    <name type="scientific">Stygiolobus azoricus</name>
    <dbReference type="NCBI Taxonomy" id="41675"/>
    <lineage>
        <taxon>Archaea</taxon>
        <taxon>Thermoproteota</taxon>
        <taxon>Thermoprotei</taxon>
        <taxon>Sulfolobales</taxon>
        <taxon>Sulfolobaceae</taxon>
        <taxon>Stygiolobus</taxon>
    </lineage>
</organism>
<evidence type="ECO:0000313" key="6">
    <source>
        <dbReference type="EMBL" id="QGR18645.1"/>
    </source>
</evidence>
<dbReference type="KEGG" id="sazo:D1868_00610"/>
<gene>
    <name evidence="6" type="ORF">D1868_00610</name>
</gene>
<dbReference type="PANTHER" id="PTHR22807">
    <property type="entry name" value="NOP2 YEAST -RELATED NOL1/NOP2/FMU SUN DOMAIN-CONTAINING"/>
    <property type="match status" value="1"/>
</dbReference>
<sequence>MSLELLLSRFLYYVEKGDPLPIAFKKAHEMGKYKIDSNDAYEKAKLLILQYLSLKGKSRRKKVKEFLQGKGAVVFPDWMEKKLSGLYDIGELKRSLMRKTTWFWVNTLKTDEDKVIKSLENKGMVLERDKDYHFLYKLINGNLSKTKEFREYKVIIQDKASVSVVATLSPKKGESIYDMTSAPGVKATLIMVLTENGAKLTLSEVEYKRLIREVNFMKNVGVNLDRVNIIHGDATHLTFSKKFDKVLLDAPCSSSGMISNEPTVLLRLTESKVSEFSKLQMELLGKALSLSSTVVYATCSIFPEEGEEVVKKVTHNVGHKVVFSKRFIPYIHDTEGFFVSKLEG</sequence>
<dbReference type="GeneID" id="42797533"/>
<dbReference type="InterPro" id="IPR049560">
    <property type="entry name" value="MeTrfase_RsmB-F_NOP2_cat"/>
</dbReference>
<evidence type="ECO:0000256" key="1">
    <source>
        <dbReference type="ARBA" id="ARBA00022603"/>
    </source>
</evidence>